<accession>A0A7W5DN50</accession>
<dbReference type="PANTHER" id="PTHR45947">
    <property type="entry name" value="SULFOQUINOVOSYL TRANSFERASE SQD2"/>
    <property type="match status" value="1"/>
</dbReference>
<dbReference type="InterPro" id="IPR001296">
    <property type="entry name" value="Glyco_trans_1"/>
</dbReference>
<dbReference type="GO" id="GO:0016757">
    <property type="term" value="F:glycosyltransferase activity"/>
    <property type="evidence" value="ECO:0007669"/>
    <property type="project" value="InterPro"/>
</dbReference>
<dbReference type="RefSeq" id="WP_183411920.1">
    <property type="nucleotide sequence ID" value="NZ_JACHYB010000001.1"/>
</dbReference>
<dbReference type="InterPro" id="IPR050194">
    <property type="entry name" value="Glycosyltransferase_grp1"/>
</dbReference>
<dbReference type="Proteomes" id="UP000544222">
    <property type="component" value="Unassembled WGS sequence"/>
</dbReference>
<feature type="domain" description="Glycosyl transferase family 1" evidence="1">
    <location>
        <begin position="185"/>
        <end position="342"/>
    </location>
</feature>
<comment type="caution">
    <text evidence="3">The sequence shown here is derived from an EMBL/GenBank/DDBJ whole genome shotgun (WGS) entry which is preliminary data.</text>
</comment>
<reference evidence="3 4" key="1">
    <citation type="submission" date="2020-08" db="EMBL/GenBank/DDBJ databases">
        <title>Genomic Encyclopedia of Type Strains, Phase IV (KMG-IV): sequencing the most valuable type-strain genomes for metagenomic binning, comparative biology and taxonomic classification.</title>
        <authorList>
            <person name="Goeker M."/>
        </authorList>
    </citation>
    <scope>NUCLEOTIDE SEQUENCE [LARGE SCALE GENOMIC DNA]</scope>
    <source>
        <strain evidence="3 4">DSM 27471</strain>
    </source>
</reference>
<dbReference type="Gene3D" id="3.40.50.2000">
    <property type="entry name" value="Glycogen Phosphorylase B"/>
    <property type="match status" value="2"/>
</dbReference>
<evidence type="ECO:0000259" key="2">
    <source>
        <dbReference type="Pfam" id="PF13439"/>
    </source>
</evidence>
<protein>
    <submittedName>
        <fullName evidence="3">Glycosyltransferase involved in cell wall biosynthesis</fullName>
    </submittedName>
</protein>
<keyword evidence="3" id="KW-0808">Transferase</keyword>
<dbReference type="Pfam" id="PF00534">
    <property type="entry name" value="Glycos_transf_1"/>
    <property type="match status" value="1"/>
</dbReference>
<dbReference type="SUPFAM" id="SSF53756">
    <property type="entry name" value="UDP-Glycosyltransferase/glycogen phosphorylase"/>
    <property type="match status" value="1"/>
</dbReference>
<dbReference type="PANTHER" id="PTHR45947:SF3">
    <property type="entry name" value="SULFOQUINOVOSYL TRANSFERASE SQD2"/>
    <property type="match status" value="1"/>
</dbReference>
<keyword evidence="4" id="KW-1185">Reference proteome</keyword>
<sequence>MNVKSLTDSKKTICCVIPSLHAGGMERVMSELVNYLSGKDYLKCYLINLSNKENFYKLNKNVKEIRPEFYNNNKFLYTLKSLLYLRNSLKRTKPYAVLSFGETYNTFTLIAAFGLGLNIFVSDRSKPDKDWGLVQNNLRKIFYPKAKGIIAQTTYAKKFIEKEIGHKNIRVIPNPIDLSKFNSEGKITERKNIVITVGRLIHSKRIDILIDAFSKTNNHQWKLCIVGDGPVRKLLEKQAFALGMIDDVVFLGNKSEIHEMYAQAKIFAFTSYSEGFPNAILEAMASGLPAIAFNCIAGPADLIDNGKNGFLVDLGDTNTFCEKLIELMNNETMIEQFSGIAKNKAFNYEMNKIGDEYLNFLLS</sequence>
<evidence type="ECO:0000313" key="4">
    <source>
        <dbReference type="Proteomes" id="UP000544222"/>
    </source>
</evidence>
<dbReference type="InterPro" id="IPR028098">
    <property type="entry name" value="Glyco_trans_4-like_N"/>
</dbReference>
<dbReference type="EMBL" id="JACHYB010000001">
    <property type="protein sequence ID" value="MBB3185984.1"/>
    <property type="molecule type" value="Genomic_DNA"/>
</dbReference>
<feature type="domain" description="Glycosyltransferase subfamily 4-like N-terminal" evidence="2">
    <location>
        <begin position="23"/>
        <end position="179"/>
    </location>
</feature>
<name>A0A7W5DN50_9PORP</name>
<evidence type="ECO:0000259" key="1">
    <source>
        <dbReference type="Pfam" id="PF00534"/>
    </source>
</evidence>
<dbReference type="AlphaFoldDB" id="A0A7W5DN50"/>
<dbReference type="Pfam" id="PF13439">
    <property type="entry name" value="Glyco_transf_4"/>
    <property type="match status" value="1"/>
</dbReference>
<proteinExistence type="predicted"/>
<evidence type="ECO:0000313" key="3">
    <source>
        <dbReference type="EMBL" id="MBB3185984.1"/>
    </source>
</evidence>
<organism evidence="3 4">
    <name type="scientific">Microbacter margulisiae</name>
    <dbReference type="NCBI Taxonomy" id="1350067"/>
    <lineage>
        <taxon>Bacteria</taxon>
        <taxon>Pseudomonadati</taxon>
        <taxon>Bacteroidota</taxon>
        <taxon>Bacteroidia</taxon>
        <taxon>Bacteroidales</taxon>
        <taxon>Porphyromonadaceae</taxon>
        <taxon>Microbacter</taxon>
    </lineage>
</organism>
<gene>
    <name evidence="3" type="ORF">FHX64_000147</name>
</gene>